<organism evidence="1">
    <name type="scientific">Cellulosimicrobium sp. ES-005</name>
    <dbReference type="NCBI Taxonomy" id="3163031"/>
    <lineage>
        <taxon>Bacteria</taxon>
        <taxon>Bacillati</taxon>
        <taxon>Actinomycetota</taxon>
        <taxon>Actinomycetes</taxon>
        <taxon>Micrococcales</taxon>
        <taxon>Promicromonosporaceae</taxon>
        <taxon>Cellulosimicrobium</taxon>
    </lineage>
</organism>
<proteinExistence type="predicted"/>
<accession>A0AAU8G4K0</accession>
<name>A0AAU8G4K0_9MICO</name>
<gene>
    <name evidence="1" type="ORF">ABRQ22_05750</name>
</gene>
<dbReference type="AlphaFoldDB" id="A0AAU8G4K0"/>
<evidence type="ECO:0000313" key="1">
    <source>
        <dbReference type="EMBL" id="XCH31188.1"/>
    </source>
</evidence>
<sequence>MSSPSRPRRGFWYQVWRPFRALGRGIARVLELVDLVSVVVSVGRGVVWLARGAGSVVARVVDW</sequence>
<protein>
    <submittedName>
        <fullName evidence="1">Uncharacterized protein</fullName>
    </submittedName>
</protein>
<reference evidence="1" key="1">
    <citation type="submission" date="2024-06" db="EMBL/GenBank/DDBJ databases">
        <title>Complete genome sequence of the cellulolytic actinobacterium, Cellulosimicrobium ES-005.</title>
        <authorList>
            <person name="Matthews C.T."/>
            <person name="Underwood K.D."/>
            <person name="Ghanchi K.M."/>
            <person name="Fields S.D."/>
            <person name="Gardner S.G."/>
        </authorList>
    </citation>
    <scope>NUCLEOTIDE SEQUENCE</scope>
    <source>
        <strain evidence="1">ES-005</strain>
    </source>
</reference>
<dbReference type="EMBL" id="CP159290">
    <property type="protein sequence ID" value="XCH31188.1"/>
    <property type="molecule type" value="Genomic_DNA"/>
</dbReference>
<dbReference type="RefSeq" id="WP_253050514.1">
    <property type="nucleotide sequence ID" value="NZ_CP159290.1"/>
</dbReference>